<evidence type="ECO:0000313" key="1">
    <source>
        <dbReference type="EMBL" id="NIG19403.1"/>
    </source>
</evidence>
<keyword evidence="2" id="KW-1185">Reference proteome</keyword>
<dbReference type="Gene3D" id="3.50.30.50">
    <property type="entry name" value="Putative cyclase"/>
    <property type="match status" value="1"/>
</dbReference>
<sequence>MTALWKQIRSSKIIELSHLHQTSMPVWPTHPKFIRADNETYSTGDGNYNCQIIMGDHCGTHVDAPSHFIEGGKTIEEIDVCQLMGRGLLLDMRHIAPCHTFGVKDIQLWERDFGAIEADDIVIFRTGWHEKWALKPDHSAFLQDWPGLSAEGAAYLIAKGVKVIGTDALSLDAFGNAENPAHLAVLGNDNLIIENLANLEMLPAHFCFLALPLRIERGSASPVRAIAFIET</sequence>
<reference evidence="1 2" key="1">
    <citation type="journal article" date="2019" name="bioRxiv">
        <title>Bacteria contribute to plant secondary compound degradation in a generalist herbivore system.</title>
        <authorList>
            <person name="Francoeur C.B."/>
            <person name="Khadempour L."/>
            <person name="Moreira-Soto R.D."/>
            <person name="Gotting K."/>
            <person name="Book A.J."/>
            <person name="Pinto-Tomas A.A."/>
            <person name="Keefover-Ring K."/>
            <person name="Currie C.R."/>
        </authorList>
    </citation>
    <scope>NUCLEOTIDE SEQUENCE [LARGE SCALE GENOMIC DNA]</scope>
    <source>
        <strain evidence="1">Al-1710</strain>
    </source>
</reference>
<organism evidence="1 2">
    <name type="scientific">Candidatus Pantoea communis</name>
    <dbReference type="NCBI Taxonomy" id="2608354"/>
    <lineage>
        <taxon>Bacteria</taxon>
        <taxon>Pseudomonadati</taxon>
        <taxon>Pseudomonadota</taxon>
        <taxon>Gammaproteobacteria</taxon>
        <taxon>Enterobacterales</taxon>
        <taxon>Erwiniaceae</taxon>
        <taxon>Pantoea</taxon>
    </lineage>
</organism>
<evidence type="ECO:0000313" key="2">
    <source>
        <dbReference type="Proteomes" id="UP001515780"/>
    </source>
</evidence>
<protein>
    <submittedName>
        <fullName evidence="1">Cyclase family protein</fullName>
    </submittedName>
</protein>
<dbReference type="RefSeq" id="WP_166933611.1">
    <property type="nucleotide sequence ID" value="NZ_VWXC01000008.1"/>
</dbReference>
<dbReference type="InterPro" id="IPR037175">
    <property type="entry name" value="KFase_sf"/>
</dbReference>
<gene>
    <name evidence="1" type="ORF">F3J37_12060</name>
</gene>
<dbReference type="PANTHER" id="PTHR31118">
    <property type="entry name" value="CYCLASE-LIKE PROTEIN 2"/>
    <property type="match status" value="1"/>
</dbReference>
<proteinExistence type="predicted"/>
<dbReference type="PANTHER" id="PTHR31118:SF12">
    <property type="entry name" value="CYCLASE-LIKE PROTEIN 2"/>
    <property type="match status" value="1"/>
</dbReference>
<dbReference type="EMBL" id="VWXC01000008">
    <property type="protein sequence ID" value="NIG19403.1"/>
    <property type="molecule type" value="Genomic_DNA"/>
</dbReference>
<dbReference type="InterPro" id="IPR007325">
    <property type="entry name" value="KFase/CYL"/>
</dbReference>
<dbReference type="Pfam" id="PF04199">
    <property type="entry name" value="Cyclase"/>
    <property type="match status" value="1"/>
</dbReference>
<dbReference type="SUPFAM" id="SSF102198">
    <property type="entry name" value="Putative cyclase"/>
    <property type="match status" value="1"/>
</dbReference>
<dbReference type="Proteomes" id="UP001515780">
    <property type="component" value="Unassembled WGS sequence"/>
</dbReference>
<accession>A0ABX0RP55</accession>
<name>A0ABX0RP55_9GAMM</name>
<comment type="caution">
    <text evidence="1">The sequence shown here is derived from an EMBL/GenBank/DDBJ whole genome shotgun (WGS) entry which is preliminary data.</text>
</comment>